<dbReference type="Gene3D" id="3.40.190.290">
    <property type="match status" value="1"/>
</dbReference>
<dbReference type="eggNOG" id="COG0583">
    <property type="taxonomic scope" value="Bacteria"/>
</dbReference>
<dbReference type="RefSeq" id="WP_020039674.1">
    <property type="nucleotide sequence ID" value="NZ_KE557277.1"/>
</dbReference>
<dbReference type="SUPFAM" id="SSF46785">
    <property type="entry name" value="Winged helix' DNA-binding domain"/>
    <property type="match status" value="1"/>
</dbReference>
<dbReference type="InterPro" id="IPR000847">
    <property type="entry name" value="LysR_HTH_N"/>
</dbReference>
<dbReference type="InterPro" id="IPR036388">
    <property type="entry name" value="WH-like_DNA-bd_sf"/>
</dbReference>
<dbReference type="FunFam" id="1.10.10.10:FF:000001">
    <property type="entry name" value="LysR family transcriptional regulator"/>
    <property type="match status" value="1"/>
</dbReference>
<dbReference type="OrthoDB" id="7260751at2"/>
<protein>
    <submittedName>
        <fullName evidence="6">Transcriptional regulator, LysR family</fullName>
    </submittedName>
</protein>
<dbReference type="PROSITE" id="PS50931">
    <property type="entry name" value="HTH_LYSR"/>
    <property type="match status" value="1"/>
</dbReference>
<keyword evidence="2" id="KW-0805">Transcription regulation</keyword>
<dbReference type="HOGENOM" id="CLU_039613_6_3_5"/>
<dbReference type="GO" id="GO:0043565">
    <property type="term" value="F:sequence-specific DNA binding"/>
    <property type="evidence" value="ECO:0007669"/>
    <property type="project" value="TreeGrafter"/>
</dbReference>
<dbReference type="SUPFAM" id="SSF53850">
    <property type="entry name" value="Periplasmic binding protein-like II"/>
    <property type="match status" value="1"/>
</dbReference>
<dbReference type="Gene3D" id="1.10.10.10">
    <property type="entry name" value="Winged helix-like DNA-binding domain superfamily/Winged helix DNA-binding domain"/>
    <property type="match status" value="1"/>
</dbReference>
<keyword evidence="4" id="KW-0804">Transcription</keyword>
<dbReference type="GO" id="GO:0003700">
    <property type="term" value="F:DNA-binding transcription factor activity"/>
    <property type="evidence" value="ECO:0007669"/>
    <property type="project" value="InterPro"/>
</dbReference>
<dbReference type="AlphaFoldDB" id="S9QLS4"/>
<name>S9QLS4_9RHOB</name>
<organism evidence="6 7">
    <name type="scientific">Salipiger mucosus DSM 16094</name>
    <dbReference type="NCBI Taxonomy" id="1123237"/>
    <lineage>
        <taxon>Bacteria</taxon>
        <taxon>Pseudomonadati</taxon>
        <taxon>Pseudomonadota</taxon>
        <taxon>Alphaproteobacteria</taxon>
        <taxon>Rhodobacterales</taxon>
        <taxon>Roseobacteraceae</taxon>
        <taxon>Salipiger</taxon>
    </lineage>
</organism>
<dbReference type="Proteomes" id="UP000015347">
    <property type="component" value="Unassembled WGS sequence"/>
</dbReference>
<dbReference type="PRINTS" id="PR00039">
    <property type="entry name" value="HTHLYSR"/>
</dbReference>
<dbReference type="CDD" id="cd08415">
    <property type="entry name" value="PBP2_LysR_opines_like"/>
    <property type="match status" value="1"/>
</dbReference>
<dbReference type="Pfam" id="PF03466">
    <property type="entry name" value="LysR_substrate"/>
    <property type="match status" value="1"/>
</dbReference>
<gene>
    <name evidence="6" type="ORF">Salmuc_03850</name>
</gene>
<dbReference type="InterPro" id="IPR036390">
    <property type="entry name" value="WH_DNA-bd_sf"/>
</dbReference>
<keyword evidence="3" id="KW-0238">DNA-binding</keyword>
<evidence type="ECO:0000256" key="3">
    <source>
        <dbReference type="ARBA" id="ARBA00023125"/>
    </source>
</evidence>
<evidence type="ECO:0000259" key="5">
    <source>
        <dbReference type="PROSITE" id="PS50931"/>
    </source>
</evidence>
<dbReference type="PANTHER" id="PTHR30427:SF1">
    <property type="entry name" value="TRANSCRIPTIONAL ACTIVATOR PROTEIN LYSR"/>
    <property type="match status" value="1"/>
</dbReference>
<reference evidence="7" key="1">
    <citation type="journal article" date="2014" name="Stand. Genomic Sci.">
        <title>Genome sequence of the exopolysaccharide-producing Salipiger mucosus type strain (DSM 16094(T)), a moderately halophilic member of the Roseobacter clade.</title>
        <authorList>
            <person name="Riedel T."/>
            <person name="Spring S."/>
            <person name="Fiebig A."/>
            <person name="Petersen J."/>
            <person name="Kyrpides N.C."/>
            <person name="Goker M."/>
            <person name="Klenk H.P."/>
        </authorList>
    </citation>
    <scope>NUCLEOTIDE SEQUENCE [LARGE SCALE GENOMIC DNA]</scope>
    <source>
        <strain evidence="7">DSM 16094</strain>
    </source>
</reference>
<accession>S9QLS4</accession>
<comment type="caution">
    <text evidence="6">The sequence shown here is derived from an EMBL/GenBank/DDBJ whole genome shotgun (WGS) entry which is preliminary data.</text>
</comment>
<evidence type="ECO:0000256" key="1">
    <source>
        <dbReference type="ARBA" id="ARBA00009437"/>
    </source>
</evidence>
<evidence type="ECO:0000256" key="2">
    <source>
        <dbReference type="ARBA" id="ARBA00023015"/>
    </source>
</evidence>
<proteinExistence type="inferred from homology"/>
<evidence type="ECO:0000256" key="4">
    <source>
        <dbReference type="ARBA" id="ARBA00023163"/>
    </source>
</evidence>
<dbReference type="InterPro" id="IPR037424">
    <property type="entry name" value="NocR_PBP2"/>
</dbReference>
<keyword evidence="7" id="KW-1185">Reference proteome</keyword>
<comment type="similarity">
    <text evidence="1">Belongs to the LysR transcriptional regulatory family.</text>
</comment>
<dbReference type="PANTHER" id="PTHR30427">
    <property type="entry name" value="TRANSCRIPTIONAL ACTIVATOR PROTEIN LYSR"/>
    <property type="match status" value="1"/>
</dbReference>
<dbReference type="Pfam" id="PF00126">
    <property type="entry name" value="HTH_1"/>
    <property type="match status" value="1"/>
</dbReference>
<dbReference type="InterPro" id="IPR005119">
    <property type="entry name" value="LysR_subst-bd"/>
</dbReference>
<evidence type="ECO:0000313" key="7">
    <source>
        <dbReference type="Proteomes" id="UP000015347"/>
    </source>
</evidence>
<evidence type="ECO:0000313" key="6">
    <source>
        <dbReference type="EMBL" id="EPX80533.1"/>
    </source>
</evidence>
<dbReference type="STRING" id="1123237.Salmuc_03850"/>
<dbReference type="EMBL" id="APVH01000032">
    <property type="protein sequence ID" value="EPX80533.1"/>
    <property type="molecule type" value="Genomic_DNA"/>
</dbReference>
<feature type="domain" description="HTH lysR-type" evidence="5">
    <location>
        <begin position="4"/>
        <end position="61"/>
    </location>
</feature>
<sequence>MRQPSLRQIEALMAVVETGSVSRAALMLRISQPAASKLIAHLEEDAGMQLFERSSGRLVPTERGMRLYEEADRIFGSVDQVARAVDRIRREEKGQLLVGVMPGLAGPFMARVLRGFRERYPDVFVSVETRSSQFLADWLVSRRLDIGFLITRVEHETIRTEPVKNPPMICLLPMGHRLAAKKVVRPKDLEGEPFIGFGVTSLTRRRINAAFETEGYFPNIVLDATTGQNVCEFVANGFGVTVTDALVAEIALGRVEVRRFEPEIKSDLHISWPTHSRKSELVEAFAEEFHNAVDTLPSAFANPG</sequence>
<dbReference type="GO" id="GO:0010628">
    <property type="term" value="P:positive regulation of gene expression"/>
    <property type="evidence" value="ECO:0007669"/>
    <property type="project" value="TreeGrafter"/>
</dbReference>